<evidence type="ECO:0000256" key="3">
    <source>
        <dbReference type="ARBA" id="ARBA00022842"/>
    </source>
</evidence>
<evidence type="ECO:0000313" key="7">
    <source>
        <dbReference type="Proteomes" id="UP001595947"/>
    </source>
</evidence>
<dbReference type="RefSeq" id="WP_378036669.1">
    <property type="nucleotide sequence ID" value="NZ_JBHSIV010000012.1"/>
</dbReference>
<dbReference type="GO" id="GO:0016829">
    <property type="term" value="F:lyase activity"/>
    <property type="evidence" value="ECO:0007669"/>
    <property type="project" value="UniProtKB-KW"/>
</dbReference>
<comment type="caution">
    <text evidence="6">The sequence shown here is derived from an EMBL/GenBank/DDBJ whole genome shotgun (WGS) entry which is preliminary data.</text>
</comment>
<evidence type="ECO:0000313" key="6">
    <source>
        <dbReference type="EMBL" id="MFC5063214.1"/>
    </source>
</evidence>
<evidence type="ECO:0000256" key="4">
    <source>
        <dbReference type="SAM" id="MobiDB-lite"/>
    </source>
</evidence>
<dbReference type="InterPro" id="IPR040442">
    <property type="entry name" value="Pyrv_kinase-like_dom_sf"/>
</dbReference>
<dbReference type="PIRSF" id="PIRSF015582">
    <property type="entry name" value="Cit_lyase_B"/>
    <property type="match status" value="1"/>
</dbReference>
<dbReference type="Pfam" id="PF03328">
    <property type="entry name" value="HpcH_HpaI"/>
    <property type="match status" value="1"/>
</dbReference>
<gene>
    <name evidence="6" type="ORF">ACFPBZ_13425</name>
</gene>
<dbReference type="SUPFAM" id="SSF51621">
    <property type="entry name" value="Phosphoenolpyruvate/pyruvate domain"/>
    <property type="match status" value="1"/>
</dbReference>
<protein>
    <submittedName>
        <fullName evidence="6">HpcH/HpaI aldolase/citrate lyase family protein</fullName>
    </submittedName>
</protein>
<evidence type="ECO:0000256" key="2">
    <source>
        <dbReference type="ARBA" id="ARBA00022723"/>
    </source>
</evidence>
<keyword evidence="3" id="KW-0460">Magnesium</keyword>
<proteinExistence type="predicted"/>
<dbReference type="InterPro" id="IPR015813">
    <property type="entry name" value="Pyrv/PenolPyrv_kinase-like_dom"/>
</dbReference>
<evidence type="ECO:0000259" key="5">
    <source>
        <dbReference type="Pfam" id="PF03328"/>
    </source>
</evidence>
<accession>A0ABV9YM24</accession>
<organism evidence="6 7">
    <name type="scientific">Actinomycetospora atypica</name>
    <dbReference type="NCBI Taxonomy" id="1290095"/>
    <lineage>
        <taxon>Bacteria</taxon>
        <taxon>Bacillati</taxon>
        <taxon>Actinomycetota</taxon>
        <taxon>Actinomycetes</taxon>
        <taxon>Pseudonocardiales</taxon>
        <taxon>Pseudonocardiaceae</taxon>
        <taxon>Actinomycetospora</taxon>
    </lineage>
</organism>
<name>A0ABV9YM24_9PSEU</name>
<keyword evidence="6" id="KW-0456">Lyase</keyword>
<reference evidence="7" key="1">
    <citation type="journal article" date="2019" name="Int. J. Syst. Evol. Microbiol.">
        <title>The Global Catalogue of Microorganisms (GCM) 10K type strain sequencing project: providing services to taxonomists for standard genome sequencing and annotation.</title>
        <authorList>
            <consortium name="The Broad Institute Genomics Platform"/>
            <consortium name="The Broad Institute Genome Sequencing Center for Infectious Disease"/>
            <person name="Wu L."/>
            <person name="Ma J."/>
        </authorList>
    </citation>
    <scope>NUCLEOTIDE SEQUENCE [LARGE SCALE GENOMIC DNA]</scope>
    <source>
        <strain evidence="7">CGMCC 4.7093</strain>
    </source>
</reference>
<dbReference type="PANTHER" id="PTHR32308:SF0">
    <property type="entry name" value="HPCH_HPAI ALDOLASE_CITRATE LYASE DOMAIN-CONTAINING PROTEIN"/>
    <property type="match status" value="1"/>
</dbReference>
<keyword evidence="7" id="KW-1185">Reference proteome</keyword>
<evidence type="ECO:0000256" key="1">
    <source>
        <dbReference type="ARBA" id="ARBA00001946"/>
    </source>
</evidence>
<feature type="region of interest" description="Disordered" evidence="4">
    <location>
        <begin position="1"/>
        <end position="20"/>
    </location>
</feature>
<dbReference type="InterPro" id="IPR005000">
    <property type="entry name" value="Aldolase/citrate-lyase_domain"/>
</dbReference>
<dbReference type="Gene3D" id="3.20.20.60">
    <property type="entry name" value="Phosphoenolpyruvate-binding domains"/>
    <property type="match status" value="1"/>
</dbReference>
<dbReference type="InterPro" id="IPR011206">
    <property type="entry name" value="Citrate_lyase_beta/mcl1/mcl2"/>
</dbReference>
<dbReference type="Proteomes" id="UP001595947">
    <property type="component" value="Unassembled WGS sequence"/>
</dbReference>
<comment type="cofactor">
    <cofactor evidence="1">
        <name>Mg(2+)</name>
        <dbReference type="ChEBI" id="CHEBI:18420"/>
    </cofactor>
</comment>
<dbReference type="PANTHER" id="PTHR32308">
    <property type="entry name" value="LYASE BETA SUBUNIT, PUTATIVE (AFU_ORTHOLOGUE AFUA_4G13030)-RELATED"/>
    <property type="match status" value="1"/>
</dbReference>
<dbReference type="EMBL" id="JBHSIV010000012">
    <property type="protein sequence ID" value="MFC5063214.1"/>
    <property type="molecule type" value="Genomic_DNA"/>
</dbReference>
<feature type="domain" description="HpcH/HpaI aldolase/citrate lyase" evidence="5">
    <location>
        <begin position="23"/>
        <end position="226"/>
    </location>
</feature>
<sequence length="284" mass="29639">MHRPPDGPDAPEAELTPAPRIPRSLLFVPGGRADMIAKAPRPGPDAIAVDLEDAVAADAKDTARTTALENLPDHGGLVLVRVNAPGTPWYDDDVAVVAGSAAGVVLPKYEDRAQLHALRDAVGDRPVIVGIETGRGVARVRELLEGAEVTAAYFGAEDYIASVGGRRTASSAEVLFARSEVLLAARVGGVGALDQAVVNVRDEAFFRTDAAAGRDLGYDGKICIHPTQVTLAHEVFTPSDAEVEHARRVVEAGRSAGVGVVDGEMVDDVHLRMAAAILAKVGEA</sequence>
<keyword evidence="2" id="KW-0479">Metal-binding</keyword>